<feature type="chain" id="PRO_5042826830" description="P-type domain-containing protein" evidence="11">
    <location>
        <begin position="22"/>
        <end position="956"/>
    </location>
</feature>
<name>A0AAN9G9Q9_9CAEN</name>
<dbReference type="InterPro" id="IPR017853">
    <property type="entry name" value="GH"/>
</dbReference>
<evidence type="ECO:0000256" key="10">
    <source>
        <dbReference type="RuleBase" id="RU361185"/>
    </source>
</evidence>
<dbReference type="PROSITE" id="PS00129">
    <property type="entry name" value="GLYCOSYL_HYDROL_F31_1"/>
    <property type="match status" value="1"/>
</dbReference>
<comment type="caution">
    <text evidence="13">The sequence shown here is derived from an EMBL/GenBank/DDBJ whole genome shotgun (WGS) entry which is preliminary data.</text>
</comment>
<evidence type="ECO:0000256" key="8">
    <source>
        <dbReference type="ARBA" id="ARBA00023295"/>
    </source>
</evidence>
<reference evidence="13 14" key="1">
    <citation type="submission" date="2024-02" db="EMBL/GenBank/DDBJ databases">
        <title>Chromosome-scale genome assembly of the rough periwinkle Littorina saxatilis.</title>
        <authorList>
            <person name="De Jode A."/>
            <person name="Faria R."/>
            <person name="Formenti G."/>
            <person name="Sims Y."/>
            <person name="Smith T.P."/>
            <person name="Tracey A."/>
            <person name="Wood J.M.D."/>
            <person name="Zagrodzka Z.B."/>
            <person name="Johannesson K."/>
            <person name="Butlin R.K."/>
            <person name="Leder E.H."/>
        </authorList>
    </citation>
    <scope>NUCLEOTIDE SEQUENCE [LARGE SCALE GENOMIC DNA]</scope>
    <source>
        <strain evidence="13">Snail1</strain>
        <tissue evidence="13">Muscle</tissue>
    </source>
</reference>
<dbReference type="Pfam" id="PF00088">
    <property type="entry name" value="Trefoil"/>
    <property type="match status" value="1"/>
</dbReference>
<dbReference type="InterPro" id="IPR030458">
    <property type="entry name" value="Glyco_hydro_31_AS"/>
</dbReference>
<evidence type="ECO:0000256" key="3">
    <source>
        <dbReference type="ARBA" id="ARBA00022729"/>
    </source>
</evidence>
<dbReference type="SUPFAM" id="SSF74650">
    <property type="entry name" value="Galactose mutarotase-like"/>
    <property type="match status" value="1"/>
</dbReference>
<feature type="signal peptide" evidence="11">
    <location>
        <begin position="1"/>
        <end position="21"/>
    </location>
</feature>
<dbReference type="PROSITE" id="PS51448">
    <property type="entry name" value="P_TREFOIL_2"/>
    <property type="match status" value="1"/>
</dbReference>
<comment type="similarity">
    <text evidence="2 10">Belongs to the glycosyl hydrolase 31 family.</text>
</comment>
<evidence type="ECO:0000313" key="14">
    <source>
        <dbReference type="Proteomes" id="UP001374579"/>
    </source>
</evidence>
<dbReference type="InterPro" id="IPR048395">
    <property type="entry name" value="Glyco_hydro_31_C"/>
</dbReference>
<dbReference type="PANTHER" id="PTHR22762">
    <property type="entry name" value="ALPHA-GLUCOSIDASE"/>
    <property type="match status" value="1"/>
</dbReference>
<evidence type="ECO:0000313" key="13">
    <source>
        <dbReference type="EMBL" id="KAK7100863.1"/>
    </source>
</evidence>
<keyword evidence="3 11" id="KW-0732">Signal</keyword>
<keyword evidence="4 10" id="KW-0378">Hydrolase</keyword>
<dbReference type="CDD" id="cd00111">
    <property type="entry name" value="Trefoil"/>
    <property type="match status" value="1"/>
</dbReference>
<evidence type="ECO:0000256" key="9">
    <source>
        <dbReference type="PROSITE-ProRule" id="PRU00779"/>
    </source>
</evidence>
<keyword evidence="8 10" id="KW-0326">Glycosidase</keyword>
<gene>
    <name evidence="13" type="ORF">V1264_023731</name>
</gene>
<keyword evidence="7" id="KW-0325">Glycoprotein</keyword>
<dbReference type="PANTHER" id="PTHR22762:SF133">
    <property type="entry name" value="P-TYPE DOMAIN-CONTAINING PROTEIN"/>
    <property type="match status" value="1"/>
</dbReference>
<dbReference type="GO" id="GO:0030246">
    <property type="term" value="F:carbohydrate binding"/>
    <property type="evidence" value="ECO:0007669"/>
    <property type="project" value="InterPro"/>
</dbReference>
<dbReference type="GO" id="GO:0004558">
    <property type="term" value="F:alpha-1,4-glucosidase activity"/>
    <property type="evidence" value="ECO:0007669"/>
    <property type="project" value="TreeGrafter"/>
</dbReference>
<evidence type="ECO:0000256" key="6">
    <source>
        <dbReference type="ARBA" id="ARBA00023157"/>
    </source>
</evidence>
<dbReference type="CDD" id="cd06602">
    <property type="entry name" value="GH31_MGAM_SI_GAA"/>
    <property type="match status" value="1"/>
</dbReference>
<evidence type="ECO:0000256" key="4">
    <source>
        <dbReference type="ARBA" id="ARBA00022801"/>
    </source>
</evidence>
<evidence type="ECO:0000256" key="2">
    <source>
        <dbReference type="ARBA" id="ARBA00007806"/>
    </source>
</evidence>
<dbReference type="Pfam" id="PF01055">
    <property type="entry name" value="Glyco_hydro_31_2nd"/>
    <property type="match status" value="1"/>
</dbReference>
<evidence type="ECO:0000256" key="7">
    <source>
        <dbReference type="ARBA" id="ARBA00023180"/>
    </source>
</evidence>
<dbReference type="InterPro" id="IPR011013">
    <property type="entry name" value="Gal_mutarotase_sf_dom"/>
</dbReference>
<dbReference type="Gene3D" id="2.60.40.1760">
    <property type="entry name" value="glycosyl hydrolase (family 31)"/>
    <property type="match status" value="1"/>
</dbReference>
<dbReference type="InterPro" id="IPR030459">
    <property type="entry name" value="Glyco_hydro_31_CS"/>
</dbReference>
<dbReference type="EMBL" id="JBAMIC010000011">
    <property type="protein sequence ID" value="KAK7100863.1"/>
    <property type="molecule type" value="Genomic_DNA"/>
</dbReference>
<dbReference type="Gene3D" id="3.20.20.80">
    <property type="entry name" value="Glycosidases"/>
    <property type="match status" value="1"/>
</dbReference>
<comment type="subcellular location">
    <subcellularLocation>
        <location evidence="1">Membrane</location>
    </subcellularLocation>
</comment>
<organism evidence="13 14">
    <name type="scientific">Littorina saxatilis</name>
    <dbReference type="NCBI Taxonomy" id="31220"/>
    <lineage>
        <taxon>Eukaryota</taxon>
        <taxon>Metazoa</taxon>
        <taxon>Spiralia</taxon>
        <taxon>Lophotrochozoa</taxon>
        <taxon>Mollusca</taxon>
        <taxon>Gastropoda</taxon>
        <taxon>Caenogastropoda</taxon>
        <taxon>Littorinimorpha</taxon>
        <taxon>Littorinoidea</taxon>
        <taxon>Littorinidae</taxon>
        <taxon>Littorina</taxon>
    </lineage>
</organism>
<accession>A0AAN9G9Q9</accession>
<dbReference type="Pfam" id="PF21365">
    <property type="entry name" value="Glyco_hydro_31_3rd"/>
    <property type="match status" value="1"/>
</dbReference>
<sequence>MATTMMKTLMAFLALFALLAASMTFFFVFNNNDDTTSPPPTATTTQRTTTMRNTQERVDCFPDARSSAVTLTRELCEQRGCEFDKQSMTDNDGSHACFYRHEGGIRYSVSSKQNTEGGFRVHLRASGPSPFGGDFKKPVLDVRMLSNNLIRFTFDDMYANPPRFRVPLETNLPTGGAGDLLYEFKITDESRLAFVITRKATGTVIFDTGPGGLVLSDQFLQLTIRLPSSDLYGLGEHSHPTFRRDFSTPHSWPAFARDQPPGGDNNLYGVHPFYTCVEDSHGNTHGVFLLNSNAQEYALSPGPMLTWRTIGGVLDFYVFLGPSPENVVQQYTQMIGRPVMPPYWSLGFQLCRYGYDNLSNLQRAVTETRNYSIPHDVQYADIDHMDERMDFTINPNNFSGLSEYFDELRGAGMRTIIILDPALISNVSGYEPYLAMKRVSGNIKWPDNFNVPPGSADDDGSMFGFVWPQGKAVFPDFFKYATQQVWKELIVSHRAKLAFDGLWIDMNEPANFGTNEERPWNWPEDDKPYWSLHCGNNTLDDPPYRPLAAYIHDWPDSRKALSDKTVCMNGVQGDRGQYRHYDVHSLYGWSQTAPTQRALRAATGERGMVISRSTYPGSGKHGGHWLGDNNSLWSHLRDSIVGMLNFNLFGIPYIGADICGFFQDTTRELCLRWMQLGAFYPFSRNHNGYGNREQHPGAFDDEFGRMSREIMETRYWLLPYLYTLFHQAHTQGDTVVRPLHHEFSRDTRTYGIDRQFLWGPALLISPIVEEGQTELEYYLPEGRWYDFFTDEVTTGPVEKTVSVNMTSKPDLHLRGGHIIVLQRPANNTHFSRQNPLTVRVMLNATGSEGKAEGSLFWDDGVSIDTYENGDYLLVRYFANNNKLTTTVSHSRIGLHTAADLRYEIVIVHGVTSSTDVTVKNVVGKTVASSSQFDEKQQKLEVAVDLPVLESFTLSWN</sequence>
<dbReference type="SUPFAM" id="SSF51445">
    <property type="entry name" value="(Trans)glycosidases"/>
    <property type="match status" value="1"/>
</dbReference>
<dbReference type="Gene3D" id="4.10.110.10">
    <property type="entry name" value="Spasmolytic Protein, domain 1"/>
    <property type="match status" value="1"/>
</dbReference>
<evidence type="ECO:0000259" key="12">
    <source>
        <dbReference type="PROSITE" id="PS51448"/>
    </source>
</evidence>
<dbReference type="InterPro" id="IPR000322">
    <property type="entry name" value="Glyco_hydro_31_TIM"/>
</dbReference>
<dbReference type="GO" id="GO:0016020">
    <property type="term" value="C:membrane"/>
    <property type="evidence" value="ECO:0007669"/>
    <property type="project" value="UniProtKB-SubCell"/>
</dbReference>
<proteinExistence type="inferred from homology"/>
<dbReference type="AlphaFoldDB" id="A0AAN9G9Q9"/>
<evidence type="ECO:0000256" key="1">
    <source>
        <dbReference type="ARBA" id="ARBA00004370"/>
    </source>
</evidence>
<dbReference type="PROSITE" id="PS00707">
    <property type="entry name" value="GLYCOSYL_HYDROL_F31_2"/>
    <property type="match status" value="1"/>
</dbReference>
<protein>
    <recommendedName>
        <fullName evidence="12">P-type domain-containing protein</fullName>
    </recommendedName>
</protein>
<keyword evidence="5" id="KW-0472">Membrane</keyword>
<dbReference type="Gene3D" id="2.60.40.1180">
    <property type="entry name" value="Golgi alpha-mannosidase II"/>
    <property type="match status" value="2"/>
</dbReference>
<feature type="domain" description="P-type" evidence="12">
    <location>
        <begin position="48"/>
        <end position="101"/>
    </location>
</feature>
<dbReference type="InterPro" id="IPR000519">
    <property type="entry name" value="P_trefoil_dom"/>
</dbReference>
<dbReference type="InterPro" id="IPR044913">
    <property type="entry name" value="P_trefoil_dom_sf"/>
</dbReference>
<evidence type="ECO:0000256" key="11">
    <source>
        <dbReference type="SAM" id="SignalP"/>
    </source>
</evidence>
<dbReference type="Proteomes" id="UP001374579">
    <property type="component" value="Unassembled WGS sequence"/>
</dbReference>
<dbReference type="InterPro" id="IPR013780">
    <property type="entry name" value="Glyco_hydro_b"/>
</dbReference>
<evidence type="ECO:0000256" key="5">
    <source>
        <dbReference type="ARBA" id="ARBA00023136"/>
    </source>
</evidence>
<dbReference type="CDD" id="cd14752">
    <property type="entry name" value="GH31_N"/>
    <property type="match status" value="1"/>
</dbReference>
<comment type="caution">
    <text evidence="9">Lacks conserved residue(s) required for the propagation of feature annotation.</text>
</comment>
<dbReference type="SUPFAM" id="SSF51011">
    <property type="entry name" value="Glycosyl hydrolase domain"/>
    <property type="match status" value="1"/>
</dbReference>
<dbReference type="GO" id="GO:0005975">
    <property type="term" value="P:carbohydrate metabolic process"/>
    <property type="evidence" value="ECO:0007669"/>
    <property type="project" value="InterPro"/>
</dbReference>
<keyword evidence="6" id="KW-1015">Disulfide bond</keyword>
<keyword evidence="14" id="KW-1185">Reference proteome</keyword>
<dbReference type="SUPFAM" id="SSF57492">
    <property type="entry name" value="Trefoil"/>
    <property type="match status" value="1"/>
</dbReference>